<feature type="coiled-coil region" evidence="1">
    <location>
        <begin position="12"/>
        <end position="46"/>
    </location>
</feature>
<evidence type="ECO:0000256" key="1">
    <source>
        <dbReference type="SAM" id="Coils"/>
    </source>
</evidence>
<keyword evidence="3" id="KW-1185">Reference proteome</keyword>
<comment type="caution">
    <text evidence="2">The sequence shown here is derived from an EMBL/GenBank/DDBJ whole genome shotgun (WGS) entry which is preliminary data.</text>
</comment>
<organism evidence="2 3">
    <name type="scientific">Metabacillus herbersteinensis</name>
    <dbReference type="NCBI Taxonomy" id="283816"/>
    <lineage>
        <taxon>Bacteria</taxon>
        <taxon>Bacillati</taxon>
        <taxon>Bacillota</taxon>
        <taxon>Bacilli</taxon>
        <taxon>Bacillales</taxon>
        <taxon>Bacillaceae</taxon>
        <taxon>Metabacillus</taxon>
    </lineage>
</organism>
<evidence type="ECO:0000313" key="3">
    <source>
        <dbReference type="Proteomes" id="UP001589854"/>
    </source>
</evidence>
<dbReference type="SUPFAM" id="SSF161266">
    <property type="entry name" value="Gam-like"/>
    <property type="match status" value="1"/>
</dbReference>
<proteinExistence type="predicted"/>
<dbReference type="EMBL" id="JBHLVO010000014">
    <property type="protein sequence ID" value="MFC0272904.1"/>
    <property type="molecule type" value="Genomic_DNA"/>
</dbReference>
<sequence length="137" mass="15958">MVNRESNLNEFSERTIARYHQVNKLVKELENELNELKNSIHAHFDLVCGKNEKGELQLGQFKIQRQIRRSESYHDEKMIPKLEELNLTDCIELVKKPDKQKIEAAVTLGLLKNEDIEECIVKRISQAIIVKETSNKS</sequence>
<keyword evidence="1" id="KW-0175">Coiled coil</keyword>
<dbReference type="Proteomes" id="UP001589854">
    <property type="component" value="Unassembled WGS sequence"/>
</dbReference>
<reference evidence="2 3" key="1">
    <citation type="submission" date="2024-09" db="EMBL/GenBank/DDBJ databases">
        <authorList>
            <person name="Sun Q."/>
            <person name="Mori K."/>
        </authorList>
    </citation>
    <scope>NUCLEOTIDE SEQUENCE [LARGE SCALE GENOMIC DNA]</scope>
    <source>
        <strain evidence="2 3">CCM 7228</strain>
    </source>
</reference>
<protein>
    <submittedName>
        <fullName evidence="2">Uncharacterized protein</fullName>
    </submittedName>
</protein>
<accession>A0ABV6GIG2</accession>
<dbReference type="RefSeq" id="WP_378935676.1">
    <property type="nucleotide sequence ID" value="NZ_JBHLVO010000014.1"/>
</dbReference>
<name>A0ABV6GIG2_9BACI</name>
<gene>
    <name evidence="2" type="ORF">ACFFIX_15860</name>
</gene>
<evidence type="ECO:0000313" key="2">
    <source>
        <dbReference type="EMBL" id="MFC0272904.1"/>
    </source>
</evidence>